<protein>
    <submittedName>
        <fullName evidence="2">ROK family transcriptional regulator</fullName>
    </submittedName>
</protein>
<dbReference type="InterPro" id="IPR043129">
    <property type="entry name" value="ATPase_NBD"/>
</dbReference>
<evidence type="ECO:0000313" key="3">
    <source>
        <dbReference type="Proteomes" id="UP000321034"/>
    </source>
</evidence>
<dbReference type="Gene3D" id="3.30.420.40">
    <property type="match status" value="2"/>
</dbReference>
<sequence>MSEAAARGDGVRRANLSRILRLVHLDGPRSRAALTEATGLNRSTIAALVGELVDAGLVEELAPDSLGRVGRPSPVVAPDGRVVAIAVNPEVDATTIAAVGLDRRVVARDRIETAGPPTPEETAALVATHLGAWRTGILRDSRIEGIGLAVPGLVRSADGLVRIAPHLGWTDAPLRDLVAEATGLYTAVGNDASLGALAEHLFGAARGADDVIYLNGGASGIGGGLIVHGVPVGGAGGYAGEFGQNRPAAGGDRRATEGVLEDEVSRSRLLAAVGLESSDEPTLAAALASATAPGVAEEVARQRRILVTALANAVNVLNPAVVVLGGFLATIAADAIPSLVEGVRAQSMPGVADALELRLAVLAEDRLLIGAAELAFAELLRAPSPA</sequence>
<keyword evidence="3" id="KW-1185">Reference proteome</keyword>
<dbReference type="SUPFAM" id="SSF46785">
    <property type="entry name" value="Winged helix' DNA-binding domain"/>
    <property type="match status" value="1"/>
</dbReference>
<organism evidence="2 3">
    <name type="scientific">Microbacterium hatanonis</name>
    <dbReference type="NCBI Taxonomy" id="404366"/>
    <lineage>
        <taxon>Bacteria</taxon>
        <taxon>Bacillati</taxon>
        <taxon>Actinomycetota</taxon>
        <taxon>Actinomycetes</taxon>
        <taxon>Micrococcales</taxon>
        <taxon>Microbacteriaceae</taxon>
        <taxon>Microbacterium</taxon>
    </lineage>
</organism>
<dbReference type="InterPro" id="IPR000600">
    <property type="entry name" value="ROK"/>
</dbReference>
<dbReference type="OrthoDB" id="5174513at2"/>
<dbReference type="PANTHER" id="PTHR18964:SF149">
    <property type="entry name" value="BIFUNCTIONAL UDP-N-ACETYLGLUCOSAMINE 2-EPIMERASE_N-ACETYLMANNOSAMINE KINASE"/>
    <property type="match status" value="1"/>
</dbReference>
<dbReference type="Proteomes" id="UP000321034">
    <property type="component" value="Unassembled WGS sequence"/>
</dbReference>
<name>A0A5C8HZ05_9MICO</name>
<dbReference type="InterPro" id="IPR036388">
    <property type="entry name" value="WH-like_DNA-bd_sf"/>
</dbReference>
<dbReference type="InterPro" id="IPR036390">
    <property type="entry name" value="WH_DNA-bd_sf"/>
</dbReference>
<dbReference type="AlphaFoldDB" id="A0A5C8HZ05"/>
<reference evidence="2 3" key="1">
    <citation type="submission" date="2019-08" db="EMBL/GenBank/DDBJ databases">
        <authorList>
            <person name="Dong K."/>
        </authorList>
    </citation>
    <scope>NUCLEOTIDE SEQUENCE [LARGE SCALE GENOMIC DNA]</scope>
    <source>
        <strain evidence="2 3">JCM14558</strain>
    </source>
</reference>
<comment type="caution">
    <text evidence="2">The sequence shown here is derived from an EMBL/GenBank/DDBJ whole genome shotgun (WGS) entry which is preliminary data.</text>
</comment>
<dbReference type="RefSeq" id="WP_147892703.1">
    <property type="nucleotide sequence ID" value="NZ_BAAANR010000001.1"/>
</dbReference>
<dbReference type="Pfam" id="PF13412">
    <property type="entry name" value="HTH_24"/>
    <property type="match status" value="1"/>
</dbReference>
<accession>A0A5C8HZ05</accession>
<dbReference type="Pfam" id="PF00480">
    <property type="entry name" value="ROK"/>
    <property type="match status" value="1"/>
</dbReference>
<evidence type="ECO:0000313" key="2">
    <source>
        <dbReference type="EMBL" id="TXK11952.1"/>
    </source>
</evidence>
<evidence type="ECO:0000256" key="1">
    <source>
        <dbReference type="ARBA" id="ARBA00006479"/>
    </source>
</evidence>
<proteinExistence type="inferred from homology"/>
<dbReference type="PANTHER" id="PTHR18964">
    <property type="entry name" value="ROK (REPRESSOR, ORF, KINASE) FAMILY"/>
    <property type="match status" value="1"/>
</dbReference>
<gene>
    <name evidence="2" type="ORF">FVP77_00155</name>
</gene>
<comment type="similarity">
    <text evidence="1">Belongs to the ROK (NagC/XylR) family.</text>
</comment>
<dbReference type="Gene3D" id="1.10.10.10">
    <property type="entry name" value="Winged helix-like DNA-binding domain superfamily/Winged helix DNA-binding domain"/>
    <property type="match status" value="1"/>
</dbReference>
<dbReference type="EMBL" id="VRSV01000001">
    <property type="protein sequence ID" value="TXK11952.1"/>
    <property type="molecule type" value="Genomic_DNA"/>
</dbReference>
<dbReference type="SUPFAM" id="SSF53067">
    <property type="entry name" value="Actin-like ATPase domain"/>
    <property type="match status" value="1"/>
</dbReference>